<dbReference type="GO" id="GO:0045892">
    <property type="term" value="P:negative regulation of DNA-templated transcription"/>
    <property type="evidence" value="ECO:0007669"/>
    <property type="project" value="TreeGrafter"/>
</dbReference>
<feature type="binding site" evidence="7">
    <location>
        <position position="156"/>
    </location>
    <ligand>
        <name>Zn(2+)</name>
        <dbReference type="ChEBI" id="CHEBI:29105"/>
    </ligand>
</feature>
<dbReference type="InterPro" id="IPR036388">
    <property type="entry name" value="WH-like_DNA-bd_sf"/>
</dbReference>
<dbReference type="InterPro" id="IPR036390">
    <property type="entry name" value="WH_DNA-bd_sf"/>
</dbReference>
<dbReference type="GO" id="GO:0000976">
    <property type="term" value="F:transcription cis-regulatory region binding"/>
    <property type="evidence" value="ECO:0007669"/>
    <property type="project" value="TreeGrafter"/>
</dbReference>
<evidence type="ECO:0000256" key="2">
    <source>
        <dbReference type="ARBA" id="ARBA00022491"/>
    </source>
</evidence>
<accession>A0AA35VB46</accession>
<comment type="cofactor">
    <cofactor evidence="8">
        <name>Mn(2+)</name>
        <dbReference type="ChEBI" id="CHEBI:29035"/>
    </cofactor>
    <cofactor evidence="8">
        <name>Fe(2+)</name>
        <dbReference type="ChEBI" id="CHEBI:29033"/>
    </cofactor>
    <text evidence="8">Binds 1 Mn(2+) or Fe(2+) ion per subunit.</text>
</comment>
<name>A0AA35VB46_9PROT</name>
<dbReference type="SUPFAM" id="SSF46785">
    <property type="entry name" value="Winged helix' DNA-binding domain"/>
    <property type="match status" value="1"/>
</dbReference>
<keyword evidence="6 9" id="KW-0804">Transcription</keyword>
<evidence type="ECO:0000256" key="1">
    <source>
        <dbReference type="ARBA" id="ARBA00007957"/>
    </source>
</evidence>
<dbReference type="InterPro" id="IPR043135">
    <property type="entry name" value="Fur_C"/>
</dbReference>
<evidence type="ECO:0000313" key="10">
    <source>
        <dbReference type="EMBL" id="CAI9121049.1"/>
    </source>
</evidence>
<evidence type="ECO:0000256" key="6">
    <source>
        <dbReference type="ARBA" id="ARBA00023163"/>
    </source>
</evidence>
<dbReference type="Gene3D" id="1.10.10.10">
    <property type="entry name" value="Winged helix-like DNA-binding domain superfamily/Winged helix DNA-binding domain"/>
    <property type="match status" value="1"/>
</dbReference>
<comment type="subunit">
    <text evidence="9">Homodimer.</text>
</comment>
<evidence type="ECO:0000256" key="8">
    <source>
        <dbReference type="PIRSR" id="PIRSR602481-2"/>
    </source>
</evidence>
<gene>
    <name evidence="9" type="primary">fur</name>
    <name evidence="10" type="ORF">LMG32879_001893</name>
</gene>
<dbReference type="Gene3D" id="3.30.1490.190">
    <property type="match status" value="1"/>
</dbReference>
<keyword evidence="7 9" id="KW-0479">Metal-binding</keyword>
<dbReference type="PANTHER" id="PTHR33202">
    <property type="entry name" value="ZINC UPTAKE REGULATION PROTEIN"/>
    <property type="match status" value="1"/>
</dbReference>
<keyword evidence="5 9" id="KW-0238">DNA-binding</keyword>
<sequence>MNEMRFPGDVEDRLSLSERYCALQGSRLTDTRRQVLGMILSSPRPIGAYDLLDLLRSHHRNAAPPTVYRALEFLSDHGLIHKIERLSAFVGCSHRLRCHHGKACGHRAQFLICRTCGIVKELENDETESAVNLAARNVGFHVEHTTIEVEGICAQCAEHVS</sequence>
<evidence type="ECO:0000313" key="11">
    <source>
        <dbReference type="Proteomes" id="UP001176960"/>
    </source>
</evidence>
<comment type="cofactor">
    <cofactor evidence="7">
        <name>Zn(2+)</name>
        <dbReference type="ChEBI" id="CHEBI:29105"/>
    </cofactor>
    <text evidence="7">Binds 1 zinc ion per subunit.</text>
</comment>
<keyword evidence="2 9" id="KW-0678">Repressor</keyword>
<dbReference type="Proteomes" id="UP001176960">
    <property type="component" value="Unassembled WGS sequence"/>
</dbReference>
<evidence type="ECO:0000256" key="7">
    <source>
        <dbReference type="PIRSR" id="PIRSR602481-1"/>
    </source>
</evidence>
<comment type="similarity">
    <text evidence="1 9">Belongs to the Fur family.</text>
</comment>
<dbReference type="GO" id="GO:1900376">
    <property type="term" value="P:regulation of secondary metabolite biosynthetic process"/>
    <property type="evidence" value="ECO:0007669"/>
    <property type="project" value="TreeGrafter"/>
</dbReference>
<feature type="binding site" evidence="7">
    <location>
        <position position="113"/>
    </location>
    <ligand>
        <name>Zn(2+)</name>
        <dbReference type="ChEBI" id="CHEBI:29105"/>
    </ligand>
</feature>
<keyword evidence="4 9" id="KW-0805">Transcription regulation</keyword>
<dbReference type="GO" id="GO:0008270">
    <property type="term" value="F:zinc ion binding"/>
    <property type="evidence" value="ECO:0007669"/>
    <property type="project" value="TreeGrafter"/>
</dbReference>
<evidence type="ECO:0000256" key="4">
    <source>
        <dbReference type="ARBA" id="ARBA00023015"/>
    </source>
</evidence>
<evidence type="ECO:0000256" key="5">
    <source>
        <dbReference type="ARBA" id="ARBA00023125"/>
    </source>
</evidence>
<dbReference type="GO" id="GO:0005829">
    <property type="term" value="C:cytosol"/>
    <property type="evidence" value="ECO:0007669"/>
    <property type="project" value="TreeGrafter"/>
</dbReference>
<protein>
    <recommendedName>
        <fullName evidence="9">Ferric uptake regulation protein</fullName>
    </recommendedName>
</protein>
<proteinExistence type="inferred from homology"/>
<dbReference type="InterPro" id="IPR002481">
    <property type="entry name" value="FUR"/>
</dbReference>
<comment type="caution">
    <text evidence="10">The sequence shown here is derived from an EMBL/GenBank/DDBJ whole genome shotgun (WGS) entry which is preliminary data.</text>
</comment>
<comment type="subcellular location">
    <subcellularLocation>
        <location evidence="9">Cytoplasm</location>
    </subcellularLocation>
</comment>
<evidence type="ECO:0000256" key="3">
    <source>
        <dbReference type="ARBA" id="ARBA00022833"/>
    </source>
</evidence>
<feature type="binding site" evidence="7">
    <location>
        <position position="153"/>
    </location>
    <ligand>
        <name>Zn(2+)</name>
        <dbReference type="ChEBI" id="CHEBI:29105"/>
    </ligand>
</feature>
<keyword evidence="11" id="KW-1185">Reference proteome</keyword>
<dbReference type="Pfam" id="PF01475">
    <property type="entry name" value="FUR"/>
    <property type="match status" value="1"/>
</dbReference>
<dbReference type="RefSeq" id="WP_289842156.1">
    <property type="nucleotide sequence ID" value="NZ_CATKSH010000010.1"/>
</dbReference>
<dbReference type="GO" id="GO:0003700">
    <property type="term" value="F:DNA-binding transcription factor activity"/>
    <property type="evidence" value="ECO:0007669"/>
    <property type="project" value="UniProtKB-UniRule"/>
</dbReference>
<reference evidence="10" key="1">
    <citation type="submission" date="2023-03" db="EMBL/GenBank/DDBJ databases">
        <authorList>
            <person name="Cleenwerck I."/>
        </authorList>
    </citation>
    <scope>NUCLEOTIDE SEQUENCE</scope>
    <source>
        <strain evidence="10">LMG 32879</strain>
    </source>
</reference>
<dbReference type="PANTHER" id="PTHR33202:SF6">
    <property type="entry name" value="ZINC UPTAKE REGULATION PROTEIN"/>
    <property type="match status" value="1"/>
</dbReference>
<feature type="binding site" evidence="8">
    <location>
        <position position="128"/>
    </location>
    <ligand>
        <name>Fe cation</name>
        <dbReference type="ChEBI" id="CHEBI:24875"/>
    </ligand>
</feature>
<keyword evidence="8 9" id="KW-0408">Iron</keyword>
<keyword evidence="3 7" id="KW-0862">Zinc</keyword>
<dbReference type="AlphaFoldDB" id="A0AA35VB46"/>
<evidence type="ECO:0000256" key="9">
    <source>
        <dbReference type="RuleBase" id="RU364037"/>
    </source>
</evidence>
<feature type="binding site" evidence="7">
    <location>
        <position position="116"/>
    </location>
    <ligand>
        <name>Zn(2+)</name>
        <dbReference type="ChEBI" id="CHEBI:29105"/>
    </ligand>
</feature>
<organism evidence="10 11">
    <name type="scientific">Brytella acorum</name>
    <dbReference type="NCBI Taxonomy" id="2959299"/>
    <lineage>
        <taxon>Bacteria</taxon>
        <taxon>Pseudomonadati</taxon>
        <taxon>Pseudomonadota</taxon>
        <taxon>Alphaproteobacteria</taxon>
        <taxon>Acetobacterales</taxon>
        <taxon>Acetobacteraceae</taxon>
        <taxon>Brytella</taxon>
    </lineage>
</organism>
<keyword evidence="9" id="KW-0963">Cytoplasm</keyword>
<dbReference type="EMBL" id="CATKSH010000010">
    <property type="protein sequence ID" value="CAI9121049.1"/>
    <property type="molecule type" value="Genomic_DNA"/>
</dbReference>
<dbReference type="CDD" id="cd07153">
    <property type="entry name" value="Fur_like"/>
    <property type="match status" value="1"/>
</dbReference>